<dbReference type="Pfam" id="PF00730">
    <property type="entry name" value="HhH-GPD"/>
    <property type="match status" value="1"/>
</dbReference>
<comment type="caution">
    <text evidence="2">The sequence shown here is derived from an EMBL/GenBank/DDBJ whole genome shotgun (WGS) entry which is preliminary data.</text>
</comment>
<gene>
    <name evidence="2" type="ORF">GCM10023203_42910</name>
</gene>
<dbReference type="Gene3D" id="1.10.340.30">
    <property type="entry name" value="Hypothetical protein, domain 2"/>
    <property type="match status" value="1"/>
</dbReference>
<dbReference type="EMBL" id="BAABHQ010000013">
    <property type="protein sequence ID" value="GAA4885862.1"/>
    <property type="molecule type" value="Genomic_DNA"/>
</dbReference>
<dbReference type="SUPFAM" id="SSF48150">
    <property type="entry name" value="DNA-glycosylase"/>
    <property type="match status" value="1"/>
</dbReference>
<reference evidence="3" key="1">
    <citation type="journal article" date="2019" name="Int. J. Syst. Evol. Microbiol.">
        <title>The Global Catalogue of Microorganisms (GCM) 10K type strain sequencing project: providing services to taxonomists for standard genome sequencing and annotation.</title>
        <authorList>
            <consortium name="The Broad Institute Genomics Platform"/>
            <consortium name="The Broad Institute Genome Sequencing Center for Infectious Disease"/>
            <person name="Wu L."/>
            <person name="Ma J."/>
        </authorList>
    </citation>
    <scope>NUCLEOTIDE SEQUENCE [LARGE SCALE GENOMIC DNA]</scope>
    <source>
        <strain evidence="3">JCM 17983</strain>
    </source>
</reference>
<dbReference type="RefSeq" id="WP_274230121.1">
    <property type="nucleotide sequence ID" value="NZ_BAABHQ010000013.1"/>
</dbReference>
<name>A0ABP9F1B5_9PSEU</name>
<dbReference type="InterPro" id="IPR017658">
    <property type="entry name" value="HhH-GPD_base_excis"/>
</dbReference>
<keyword evidence="3" id="KW-1185">Reference proteome</keyword>
<organism evidence="2 3">
    <name type="scientific">Actinomycetospora straminea</name>
    <dbReference type="NCBI Taxonomy" id="663607"/>
    <lineage>
        <taxon>Bacteria</taxon>
        <taxon>Bacillati</taxon>
        <taxon>Actinomycetota</taxon>
        <taxon>Actinomycetes</taxon>
        <taxon>Pseudonocardiales</taxon>
        <taxon>Pseudonocardiaceae</taxon>
        <taxon>Actinomycetospora</taxon>
    </lineage>
</organism>
<sequence>MPDLTLAQDADADAVLSANPLALLIGMLLDQQFPMERAFASPALLTERLGGPLTAAGIAEYDTEALVAAFTGPPALHRYPRSMAERVQALCRQLVADWGGEAERLWVDAASGREVLANLQSLPGFGKQKAQIFTALLGKQCGVRPEGWREAAGSYGDEGSRRSIADVVDPVTLGEVRDFKQAQKKAAKAAKAESAS</sequence>
<evidence type="ECO:0000313" key="3">
    <source>
        <dbReference type="Proteomes" id="UP001500457"/>
    </source>
</evidence>
<evidence type="ECO:0000259" key="1">
    <source>
        <dbReference type="Pfam" id="PF00730"/>
    </source>
</evidence>
<feature type="domain" description="HhH-GPD" evidence="1">
    <location>
        <begin position="25"/>
        <end position="142"/>
    </location>
</feature>
<dbReference type="InterPro" id="IPR011257">
    <property type="entry name" value="DNA_glycosylase"/>
</dbReference>
<accession>A0ABP9F1B5</accession>
<dbReference type="InterPro" id="IPR003265">
    <property type="entry name" value="HhH-GPD_domain"/>
</dbReference>
<proteinExistence type="predicted"/>
<dbReference type="Proteomes" id="UP001500457">
    <property type="component" value="Unassembled WGS sequence"/>
</dbReference>
<evidence type="ECO:0000313" key="2">
    <source>
        <dbReference type="EMBL" id="GAA4885862.1"/>
    </source>
</evidence>
<dbReference type="NCBIfam" id="TIGR03252">
    <property type="entry name" value="HhH-GPD-type base excision DNA repair protein"/>
    <property type="match status" value="1"/>
</dbReference>
<protein>
    <submittedName>
        <fullName evidence="2">HhH-GPD-type base excision DNA repair protein</fullName>
    </submittedName>
</protein>